<dbReference type="AlphaFoldDB" id="A0A845AG66"/>
<dbReference type="PANTHER" id="PTHR43685:SF11">
    <property type="entry name" value="GLYCOSYLTRANSFERASE TAGX-RELATED"/>
    <property type="match status" value="1"/>
</dbReference>
<dbReference type="PANTHER" id="PTHR43685">
    <property type="entry name" value="GLYCOSYLTRANSFERASE"/>
    <property type="match status" value="1"/>
</dbReference>
<dbReference type="Pfam" id="PF00535">
    <property type="entry name" value="Glycos_transf_2"/>
    <property type="match status" value="1"/>
</dbReference>
<feature type="domain" description="Glycosyltransferase 2-like" evidence="1">
    <location>
        <begin position="13"/>
        <end position="174"/>
    </location>
</feature>
<evidence type="ECO:0000313" key="3">
    <source>
        <dbReference type="Proteomes" id="UP000439780"/>
    </source>
</evidence>
<evidence type="ECO:0000259" key="1">
    <source>
        <dbReference type="Pfam" id="PF00535"/>
    </source>
</evidence>
<dbReference type="EMBL" id="WTYA01000002">
    <property type="protein sequence ID" value="MXP27961.1"/>
    <property type="molecule type" value="Genomic_DNA"/>
</dbReference>
<dbReference type="InterPro" id="IPR029044">
    <property type="entry name" value="Nucleotide-diphossugar_trans"/>
</dbReference>
<dbReference type="GO" id="GO:0016740">
    <property type="term" value="F:transferase activity"/>
    <property type="evidence" value="ECO:0007669"/>
    <property type="project" value="UniProtKB-KW"/>
</dbReference>
<dbReference type="SUPFAM" id="SSF53448">
    <property type="entry name" value="Nucleotide-diphospho-sugar transferases"/>
    <property type="match status" value="1"/>
</dbReference>
<dbReference type="Proteomes" id="UP000439780">
    <property type="component" value="Unassembled WGS sequence"/>
</dbReference>
<dbReference type="RefSeq" id="WP_160752252.1">
    <property type="nucleotide sequence ID" value="NZ_WTYA01000002.1"/>
</dbReference>
<dbReference type="Gene3D" id="3.90.550.10">
    <property type="entry name" value="Spore Coat Polysaccharide Biosynthesis Protein SpsA, Chain A"/>
    <property type="match status" value="1"/>
</dbReference>
<sequence>MGHLRSVSSLVTAVIPSFNHRDYITRSIESVLAQDYSPVQLVVIDDGSTDGSADLLRNLAKGGSFELFEQENQGVCRTLNRAIREHARGDWIALLGSDDLWRPDKLRLQMAEIAKNPHSHFCFSQARTFSDEAQLDGGRIFPHHVRRGSVLNQVFLRQHVPAGTMLFSRDLYDELGGFDESLREEDWDFVIRSAAATKFCAIAEPLLYYRSHATNTMKTSKRSRIFQQKMQILSKNRNLVSPLRRLTAIALHFVHDFVWSRLVRS</sequence>
<keyword evidence="2" id="KW-0808">Transferase</keyword>
<keyword evidence="3" id="KW-1185">Reference proteome</keyword>
<dbReference type="InterPro" id="IPR050834">
    <property type="entry name" value="Glycosyltransf_2"/>
</dbReference>
<organism evidence="2 3">
    <name type="scientific">Qipengyuania algicida</name>
    <dbReference type="NCBI Taxonomy" id="1836209"/>
    <lineage>
        <taxon>Bacteria</taxon>
        <taxon>Pseudomonadati</taxon>
        <taxon>Pseudomonadota</taxon>
        <taxon>Alphaproteobacteria</taxon>
        <taxon>Sphingomonadales</taxon>
        <taxon>Erythrobacteraceae</taxon>
        <taxon>Qipengyuania</taxon>
    </lineage>
</organism>
<gene>
    <name evidence="2" type="ORF">GRI58_03880</name>
</gene>
<name>A0A845AG66_9SPHN</name>
<protein>
    <submittedName>
        <fullName evidence="2">Glycosyltransferase</fullName>
    </submittedName>
</protein>
<dbReference type="OrthoDB" id="9813349at2"/>
<dbReference type="CDD" id="cd00761">
    <property type="entry name" value="Glyco_tranf_GTA_type"/>
    <property type="match status" value="1"/>
</dbReference>
<dbReference type="InterPro" id="IPR001173">
    <property type="entry name" value="Glyco_trans_2-like"/>
</dbReference>
<proteinExistence type="predicted"/>
<reference evidence="2 3" key="1">
    <citation type="submission" date="2019-12" db="EMBL/GenBank/DDBJ databases">
        <title>Genomic-based taxomic classification of the family Erythrobacteraceae.</title>
        <authorList>
            <person name="Xu L."/>
        </authorList>
    </citation>
    <scope>NUCLEOTIDE SEQUENCE [LARGE SCALE GENOMIC DNA]</scope>
    <source>
        <strain evidence="2 3">KEMB 9005-328</strain>
    </source>
</reference>
<accession>A0A845AG66</accession>
<evidence type="ECO:0000313" key="2">
    <source>
        <dbReference type="EMBL" id="MXP27961.1"/>
    </source>
</evidence>
<comment type="caution">
    <text evidence="2">The sequence shown here is derived from an EMBL/GenBank/DDBJ whole genome shotgun (WGS) entry which is preliminary data.</text>
</comment>